<dbReference type="CDD" id="cd06325">
    <property type="entry name" value="PBP1_ABC_unchar_transporter"/>
    <property type="match status" value="1"/>
</dbReference>
<dbReference type="InterPro" id="IPR007487">
    <property type="entry name" value="ABC_transpt-TYRBP-like"/>
</dbReference>
<sequence length="331" mass="35540">MTPIKVFFVRITQVISRYFLCGLLLVPVLFVTNAGSAWAKEKSFVAVIITGDLERYRLAHEAFLETVRQAGLEQKLEVYVQTPNPDTMSWTNSIRKAVGIGADVIVTYGAPATLVARKEARGTPVLFGDVYDPAALGILPESSKNLTGASGKTPMETLVKAFREIFPVQTIGVLFSSSDAGSVLQVRRLGEILSKGGVSLVPKDIAAAGEIDSALRVMSGSVDSLFVADSAVLHLGLGRIMAFAARENLPVISQIPSLCDLGALVSLEADPQEQGEVVAEMLGKILSGVSPAEMELHTPRRVSLVINLQVARRLNLKVPFQTLGMATRVIR</sequence>
<dbReference type="OrthoDB" id="5431021at2"/>
<name>A0A550JL30_9BACT</name>
<evidence type="ECO:0000313" key="2">
    <source>
        <dbReference type="Proteomes" id="UP000317155"/>
    </source>
</evidence>
<evidence type="ECO:0000313" key="1">
    <source>
        <dbReference type="EMBL" id="TRO83919.1"/>
    </source>
</evidence>
<reference evidence="1 2" key="1">
    <citation type="submission" date="2019-07" db="EMBL/GenBank/DDBJ databases">
        <title>Insights of Desulfuromonas acetexigens electromicrobiology.</title>
        <authorList>
            <person name="Katuri K."/>
            <person name="Sapireddy V."/>
            <person name="Shaw D.R."/>
            <person name="Saikaly P."/>
        </authorList>
    </citation>
    <scope>NUCLEOTIDE SEQUENCE [LARGE SCALE GENOMIC DNA]</scope>
    <source>
        <strain evidence="1 2">2873</strain>
    </source>
</reference>
<dbReference type="InterPro" id="IPR028082">
    <property type="entry name" value="Peripla_BP_I"/>
</dbReference>
<dbReference type="PANTHER" id="PTHR35271:SF1">
    <property type="entry name" value="ABC TRANSPORTER, SUBSTRATE-BINDING LIPOPROTEIN"/>
    <property type="match status" value="1"/>
</dbReference>
<keyword evidence="2" id="KW-1185">Reference proteome</keyword>
<dbReference type="Proteomes" id="UP000317155">
    <property type="component" value="Unassembled WGS sequence"/>
</dbReference>
<organism evidence="1 2">
    <name type="scientific">Trichloromonas acetexigens</name>
    <dbReference type="NCBI Taxonomy" id="38815"/>
    <lineage>
        <taxon>Bacteria</taxon>
        <taxon>Pseudomonadati</taxon>
        <taxon>Thermodesulfobacteriota</taxon>
        <taxon>Desulfuromonadia</taxon>
        <taxon>Desulfuromonadales</taxon>
        <taxon>Trichloromonadaceae</taxon>
        <taxon>Trichloromonas</taxon>
    </lineage>
</organism>
<dbReference type="EMBL" id="VJVV01000001">
    <property type="protein sequence ID" value="TRO83919.1"/>
    <property type="molecule type" value="Genomic_DNA"/>
</dbReference>
<dbReference type="AlphaFoldDB" id="A0A550JL30"/>
<accession>A0A550JL30</accession>
<dbReference type="SUPFAM" id="SSF53822">
    <property type="entry name" value="Periplasmic binding protein-like I"/>
    <property type="match status" value="1"/>
</dbReference>
<comment type="caution">
    <text evidence="1">The sequence shown here is derived from an EMBL/GenBank/DDBJ whole genome shotgun (WGS) entry which is preliminary data.</text>
</comment>
<proteinExistence type="predicted"/>
<dbReference type="Pfam" id="PF04392">
    <property type="entry name" value="ABC_sub_bind"/>
    <property type="match status" value="1"/>
</dbReference>
<protein>
    <submittedName>
        <fullName evidence="1">ABC transporter substrate-binding protein</fullName>
    </submittedName>
</protein>
<dbReference type="Gene3D" id="3.40.50.2300">
    <property type="match status" value="2"/>
</dbReference>
<gene>
    <name evidence="1" type="ORF">FL622_01695</name>
</gene>
<dbReference type="PANTHER" id="PTHR35271">
    <property type="entry name" value="ABC TRANSPORTER, SUBSTRATE-BINDING LIPOPROTEIN-RELATED"/>
    <property type="match status" value="1"/>
</dbReference>